<dbReference type="PROSITE" id="PS50005">
    <property type="entry name" value="TPR"/>
    <property type="match status" value="2"/>
</dbReference>
<organism evidence="3 4">
    <name type="scientific">Thermoflexibacter ruber</name>
    <dbReference type="NCBI Taxonomy" id="1003"/>
    <lineage>
        <taxon>Bacteria</taxon>
        <taxon>Pseudomonadati</taxon>
        <taxon>Bacteroidota</taxon>
        <taxon>Cytophagia</taxon>
        <taxon>Cytophagales</taxon>
        <taxon>Thermoflexibacteraceae</taxon>
        <taxon>Thermoflexibacter</taxon>
    </lineage>
</organism>
<reference evidence="3 4" key="1">
    <citation type="submission" date="2016-10" db="EMBL/GenBank/DDBJ databases">
        <authorList>
            <person name="de Groot N.N."/>
        </authorList>
    </citation>
    <scope>NUCLEOTIDE SEQUENCE [LARGE SCALE GENOMIC DNA]</scope>
    <source>
        <strain>GEY</strain>
        <strain evidence="4">DSM 9560</strain>
    </source>
</reference>
<dbReference type="Pfam" id="PF13181">
    <property type="entry name" value="TPR_8"/>
    <property type="match status" value="1"/>
</dbReference>
<dbReference type="OrthoDB" id="1522549at2"/>
<dbReference type="SUPFAM" id="SSF48452">
    <property type="entry name" value="TPR-like"/>
    <property type="match status" value="2"/>
</dbReference>
<feature type="repeat" description="TPR" evidence="1">
    <location>
        <begin position="553"/>
        <end position="586"/>
    </location>
</feature>
<keyword evidence="4" id="KW-1185">Reference proteome</keyword>
<dbReference type="EMBL" id="FONY01000009">
    <property type="protein sequence ID" value="SFE89795.1"/>
    <property type="molecule type" value="Genomic_DNA"/>
</dbReference>
<evidence type="ECO:0000313" key="4">
    <source>
        <dbReference type="Proteomes" id="UP000199513"/>
    </source>
</evidence>
<dbReference type="SMART" id="SM00028">
    <property type="entry name" value="TPR"/>
    <property type="match status" value="6"/>
</dbReference>
<protein>
    <submittedName>
        <fullName evidence="3">Tetratricopeptide repeat-containing protein</fullName>
    </submittedName>
</protein>
<dbReference type="Proteomes" id="UP000199513">
    <property type="component" value="Unassembled WGS sequence"/>
</dbReference>
<feature type="repeat" description="TPR" evidence="1">
    <location>
        <begin position="214"/>
        <end position="247"/>
    </location>
</feature>
<evidence type="ECO:0000256" key="2">
    <source>
        <dbReference type="SAM" id="SignalP"/>
    </source>
</evidence>
<dbReference type="InterPro" id="IPR011990">
    <property type="entry name" value="TPR-like_helical_dom_sf"/>
</dbReference>
<dbReference type="STRING" id="1003.SAMN04488541_100983"/>
<gene>
    <name evidence="3" type="ORF">SAMN04488541_100983</name>
</gene>
<keyword evidence="2" id="KW-0732">Signal</keyword>
<keyword evidence="1" id="KW-0802">TPR repeat</keyword>
<dbReference type="RefSeq" id="WP_091542257.1">
    <property type="nucleotide sequence ID" value="NZ_FONY01000009.1"/>
</dbReference>
<dbReference type="PROSITE" id="PS51257">
    <property type="entry name" value="PROKAR_LIPOPROTEIN"/>
    <property type="match status" value="1"/>
</dbReference>
<name>A0A1I2EAB9_9BACT</name>
<feature type="chain" id="PRO_5011532266" evidence="2">
    <location>
        <begin position="22"/>
        <end position="735"/>
    </location>
</feature>
<dbReference type="AlphaFoldDB" id="A0A1I2EAB9"/>
<feature type="signal peptide" evidence="2">
    <location>
        <begin position="1"/>
        <end position="21"/>
    </location>
</feature>
<sequence>MKLNTSWAKLFFSFLFFGGMASSCQFYHDTTAHYNAHFLADERMKEVEEKIFNAYQDNYNEILQVLPPLDTNATAAYKADFDYCIKTASIPIQFHSQSKWTDDCYIIVGKARMYQGDFANALTTFKYVNTESDDDNARHQALILLMRIFIANNDKKSVLFTANYLAKEEKVSDENARDFYTMMAHYYRQQNNLPKTVEYIEKALPYVNNRRMKTKFYFIAAQIQQQLGNDAKAYEYYNEVLKRNPPYEMTFNAQINSSRALSMDNADAVAKGEKYLKNLLTDEKNKEYLDKVYYELGSFEARRNNAQRAIEYLKESLIANSGNSGQKIASYLKLGQVYYELKKDYPKSVNYYDSAFSLMSENSSNYQKVKRQLEVLRSFAEYYTMVSEADRLLKLSAMSESDREAFIEKEMQAEREALEQERLFYLSSKKRIANKQATSNLTPSLIANNPNEKKWYFYNPVAKETGELNFFRVWGNRPLEDHWRRSQKTSISVPTNNQTDNTLVQNLNTNRPDNQVDNSTEKINGVEIKSKKERLAKIPTTSEAIIKTKEDLQKGLLELGKMYYLLKENEKAQETLMRFVKEFPNNPLAPEAVFTLIRICKDTKDCDVSQYEKMLKENYASSSYAKSLDNKNFFREVKAQDSVVNRLYEEAYALYQTEQYTQAFNALKNIEKNYPESHLADKIKLLSAMLMVKTSDDLEEVEQMLGQFLSENKNSELVPLAQSLLDNIKKKRGGE</sequence>
<accession>A0A1I2EAB9</accession>
<dbReference type="Pfam" id="PF13174">
    <property type="entry name" value="TPR_6"/>
    <property type="match status" value="2"/>
</dbReference>
<dbReference type="Gene3D" id="1.25.40.10">
    <property type="entry name" value="Tetratricopeptide repeat domain"/>
    <property type="match status" value="4"/>
</dbReference>
<proteinExistence type="predicted"/>
<evidence type="ECO:0000313" key="3">
    <source>
        <dbReference type="EMBL" id="SFE89795.1"/>
    </source>
</evidence>
<dbReference type="InterPro" id="IPR019734">
    <property type="entry name" value="TPR_rpt"/>
</dbReference>
<evidence type="ECO:0000256" key="1">
    <source>
        <dbReference type="PROSITE-ProRule" id="PRU00339"/>
    </source>
</evidence>